<dbReference type="HAMAP" id="MF_00631">
    <property type="entry name" value="CrgA"/>
    <property type="match status" value="1"/>
</dbReference>
<organism evidence="9 10">
    <name type="scientific">Herbiconiux daphne</name>
    <dbReference type="NCBI Taxonomy" id="2970914"/>
    <lineage>
        <taxon>Bacteria</taxon>
        <taxon>Bacillati</taxon>
        <taxon>Actinomycetota</taxon>
        <taxon>Actinomycetes</taxon>
        <taxon>Micrococcales</taxon>
        <taxon>Microbacteriaceae</taxon>
        <taxon>Herbiconiux</taxon>
    </lineage>
</organism>
<evidence type="ECO:0000256" key="2">
    <source>
        <dbReference type="ARBA" id="ARBA00022618"/>
    </source>
</evidence>
<protein>
    <recommendedName>
        <fullName evidence="7">Cell division protein CrgA</fullName>
    </recommendedName>
</protein>
<dbReference type="Proteomes" id="UP001165586">
    <property type="component" value="Unassembled WGS sequence"/>
</dbReference>
<evidence type="ECO:0000256" key="8">
    <source>
        <dbReference type="SAM" id="MobiDB-lite"/>
    </source>
</evidence>
<proteinExistence type="inferred from homology"/>
<feature type="transmembrane region" description="Helical" evidence="7">
    <location>
        <begin position="38"/>
        <end position="56"/>
    </location>
</feature>
<dbReference type="Pfam" id="PF06781">
    <property type="entry name" value="CrgA"/>
    <property type="match status" value="1"/>
</dbReference>
<feature type="region of interest" description="Disordered" evidence="8">
    <location>
        <begin position="1"/>
        <end position="32"/>
    </location>
</feature>
<name>A0ABT2H606_9MICO</name>
<evidence type="ECO:0000256" key="4">
    <source>
        <dbReference type="ARBA" id="ARBA00022989"/>
    </source>
</evidence>
<keyword evidence="10" id="KW-1185">Reference proteome</keyword>
<dbReference type="RefSeq" id="WP_259540286.1">
    <property type="nucleotide sequence ID" value="NZ_JANLCJ010000006.1"/>
</dbReference>
<evidence type="ECO:0000256" key="1">
    <source>
        <dbReference type="ARBA" id="ARBA00022475"/>
    </source>
</evidence>
<comment type="function">
    <text evidence="7">Involved in cell division.</text>
</comment>
<reference evidence="9" key="1">
    <citation type="submission" date="2022-08" db="EMBL/GenBank/DDBJ databases">
        <authorList>
            <person name="Deng Y."/>
            <person name="Han X.-F."/>
            <person name="Zhang Y.-Q."/>
        </authorList>
    </citation>
    <scope>NUCLEOTIDE SEQUENCE</scope>
    <source>
        <strain evidence="9">CPCC 203386</strain>
    </source>
</reference>
<keyword evidence="2 7" id="KW-0132">Cell division</keyword>
<keyword evidence="6 7" id="KW-0131">Cell cycle</keyword>
<evidence type="ECO:0000256" key="7">
    <source>
        <dbReference type="HAMAP-Rule" id="MF_00631"/>
    </source>
</evidence>
<feature type="compositionally biased region" description="Basic and acidic residues" evidence="8">
    <location>
        <begin position="1"/>
        <end position="27"/>
    </location>
</feature>
<dbReference type="EMBL" id="JANLCJ010000006">
    <property type="protein sequence ID" value="MCS5735358.1"/>
    <property type="molecule type" value="Genomic_DNA"/>
</dbReference>
<comment type="subcellular location">
    <subcellularLocation>
        <location evidence="7">Cell membrane</location>
        <topology evidence="7">Multi-pass membrane protein</topology>
    </subcellularLocation>
</comment>
<dbReference type="InterPro" id="IPR009619">
    <property type="entry name" value="CrgA"/>
</dbReference>
<keyword evidence="1 7" id="KW-1003">Cell membrane</keyword>
<sequence>MARDKAPTNEVARRSRDIQRSASDDSAKNPNPVWFKPVMFGFMLVGLLWIIVFYVSQGVFPIPDLGSWNILIGFGIAFIGFIMTTRWR</sequence>
<dbReference type="GO" id="GO:0051301">
    <property type="term" value="P:cell division"/>
    <property type="evidence" value="ECO:0007669"/>
    <property type="project" value="UniProtKB-KW"/>
</dbReference>
<comment type="caution">
    <text evidence="9">The sequence shown here is derived from an EMBL/GenBank/DDBJ whole genome shotgun (WGS) entry which is preliminary data.</text>
</comment>
<evidence type="ECO:0000256" key="3">
    <source>
        <dbReference type="ARBA" id="ARBA00022692"/>
    </source>
</evidence>
<comment type="similarity">
    <text evidence="7">Belongs to the CrgA family.</text>
</comment>
<evidence type="ECO:0000313" key="10">
    <source>
        <dbReference type="Proteomes" id="UP001165586"/>
    </source>
</evidence>
<gene>
    <name evidence="7" type="primary">crgA</name>
    <name evidence="9" type="ORF">N1032_16540</name>
</gene>
<keyword evidence="3 7" id="KW-0812">Transmembrane</keyword>
<evidence type="ECO:0000256" key="5">
    <source>
        <dbReference type="ARBA" id="ARBA00023136"/>
    </source>
</evidence>
<keyword evidence="4 7" id="KW-1133">Transmembrane helix</keyword>
<feature type="transmembrane region" description="Helical" evidence="7">
    <location>
        <begin position="68"/>
        <end position="87"/>
    </location>
</feature>
<evidence type="ECO:0000256" key="6">
    <source>
        <dbReference type="ARBA" id="ARBA00023306"/>
    </source>
</evidence>
<accession>A0ABT2H606</accession>
<evidence type="ECO:0000313" key="9">
    <source>
        <dbReference type="EMBL" id="MCS5735358.1"/>
    </source>
</evidence>
<keyword evidence="5 7" id="KW-0472">Membrane</keyword>